<comment type="caution">
    <text evidence="1">The sequence shown here is derived from an EMBL/GenBank/DDBJ whole genome shotgun (WGS) entry which is preliminary data.</text>
</comment>
<proteinExistence type="predicted"/>
<protein>
    <submittedName>
        <fullName evidence="1">Uncharacterized protein</fullName>
    </submittedName>
</protein>
<gene>
    <name evidence="1" type="ORF">CQ14_38210</name>
</gene>
<dbReference type="AlphaFoldDB" id="A0A0R3N4S3"/>
<sequence length="120" mass="13595">MGAASPPLAGDALSLLRRQLLQSGEAVEEWMLRAELDDATQQPEAASALKQPLVGCRQRHSALGFDLRYLRVCRRWQNLLNLRTIALRQRTIEIREVLLESLRHTNSLSVVRHKVVGFRG</sequence>
<evidence type="ECO:0000313" key="1">
    <source>
        <dbReference type="EMBL" id="KRR27050.1"/>
    </source>
</evidence>
<dbReference type="Proteomes" id="UP000051660">
    <property type="component" value="Unassembled WGS sequence"/>
</dbReference>
<name>A0A0R3N4S3_9BRAD</name>
<reference evidence="1 2" key="1">
    <citation type="submission" date="2014-03" db="EMBL/GenBank/DDBJ databases">
        <title>Bradyrhizobium valentinum sp. nov., isolated from effective nodules of Lupinus mariae-josephae, a lupine endemic of basic-lime soils in Eastern Spain.</title>
        <authorList>
            <person name="Duran D."/>
            <person name="Rey L."/>
            <person name="Navarro A."/>
            <person name="Busquets A."/>
            <person name="Imperial J."/>
            <person name="Ruiz-Argueso T."/>
        </authorList>
    </citation>
    <scope>NUCLEOTIDE SEQUENCE [LARGE SCALE GENOMIC DNA]</scope>
    <source>
        <strain evidence="1 2">CCBAU 23086</strain>
    </source>
</reference>
<accession>A0A0R3N4S3</accession>
<organism evidence="1 2">
    <name type="scientific">Bradyrhizobium lablabi</name>
    <dbReference type="NCBI Taxonomy" id="722472"/>
    <lineage>
        <taxon>Bacteria</taxon>
        <taxon>Pseudomonadati</taxon>
        <taxon>Pseudomonadota</taxon>
        <taxon>Alphaproteobacteria</taxon>
        <taxon>Hyphomicrobiales</taxon>
        <taxon>Nitrobacteraceae</taxon>
        <taxon>Bradyrhizobium</taxon>
    </lineage>
</organism>
<evidence type="ECO:0000313" key="2">
    <source>
        <dbReference type="Proteomes" id="UP000051660"/>
    </source>
</evidence>
<dbReference type="EMBL" id="LLYB01000038">
    <property type="protein sequence ID" value="KRR27050.1"/>
    <property type="molecule type" value="Genomic_DNA"/>
</dbReference>